<feature type="chain" id="PRO_5007303153" evidence="1">
    <location>
        <begin position="24"/>
        <end position="123"/>
    </location>
</feature>
<name>A0A140KNR3_9BASI</name>
<dbReference type="EMBL" id="LK056694">
    <property type="protein sequence ID" value="CDU26438.1"/>
    <property type="molecule type" value="Genomic_DNA"/>
</dbReference>
<gene>
    <name evidence="2" type="ORF">SPSC_06632</name>
</gene>
<dbReference type="AlphaFoldDB" id="A0A140KNR3"/>
<reference evidence="2" key="1">
    <citation type="submission" date="2014-06" db="EMBL/GenBank/DDBJ databases">
        <authorList>
            <person name="Ju J."/>
            <person name="Zhang J."/>
        </authorList>
    </citation>
    <scope>NUCLEOTIDE SEQUENCE</scope>
    <source>
        <strain evidence="2">SscI8</strain>
    </source>
</reference>
<evidence type="ECO:0000313" key="2">
    <source>
        <dbReference type="EMBL" id="CDU26438.1"/>
    </source>
</evidence>
<evidence type="ECO:0000256" key="1">
    <source>
        <dbReference type="SAM" id="SignalP"/>
    </source>
</evidence>
<organism evidence="2">
    <name type="scientific">Sporisorium scitamineum</name>
    <dbReference type="NCBI Taxonomy" id="49012"/>
    <lineage>
        <taxon>Eukaryota</taxon>
        <taxon>Fungi</taxon>
        <taxon>Dikarya</taxon>
        <taxon>Basidiomycota</taxon>
        <taxon>Ustilaginomycotina</taxon>
        <taxon>Ustilaginomycetes</taxon>
        <taxon>Ustilaginales</taxon>
        <taxon>Ustilaginaceae</taxon>
        <taxon>Sporisorium</taxon>
    </lineage>
</organism>
<keyword evidence="1" id="KW-0732">Signal</keyword>
<protein>
    <submittedName>
        <fullName evidence="2">Uncharacterized protein</fullName>
    </submittedName>
</protein>
<proteinExistence type="predicted"/>
<dbReference type="OrthoDB" id="10539209at2759"/>
<accession>A0A140KNR3</accession>
<sequence>MLRFTTLIQALLIAVSVAPVAQTYLISNKVVIWNEWQPFPEAEEHLKQLVINASISKIPFQEIPPTDAYHQFFKDMEKKGRFSGEKANRPMSGTEWNIWYTDIVKRRYEAENQAIAASAGRAR</sequence>
<feature type="signal peptide" evidence="1">
    <location>
        <begin position="1"/>
        <end position="23"/>
    </location>
</feature>